<feature type="domain" description="Response regulatory" evidence="5">
    <location>
        <begin position="27"/>
        <end position="141"/>
    </location>
</feature>
<dbReference type="GO" id="GO:0000976">
    <property type="term" value="F:transcription cis-regulatory region binding"/>
    <property type="evidence" value="ECO:0007669"/>
    <property type="project" value="TreeGrafter"/>
</dbReference>
<dbReference type="InterPro" id="IPR001867">
    <property type="entry name" value="OmpR/PhoB-type_DNA-bd"/>
</dbReference>
<feature type="DNA-binding region" description="OmpR/PhoB-type" evidence="3">
    <location>
        <begin position="166"/>
        <end position="263"/>
    </location>
</feature>
<dbReference type="InterPro" id="IPR011006">
    <property type="entry name" value="CheY-like_superfamily"/>
</dbReference>
<proteinExistence type="predicted"/>
<keyword evidence="8" id="KW-1185">Reference proteome</keyword>
<organism evidence="7 8">
    <name type="scientific">Enhygromyxa salina</name>
    <dbReference type="NCBI Taxonomy" id="215803"/>
    <lineage>
        <taxon>Bacteria</taxon>
        <taxon>Pseudomonadati</taxon>
        <taxon>Myxococcota</taxon>
        <taxon>Polyangia</taxon>
        <taxon>Nannocystales</taxon>
        <taxon>Nannocystaceae</taxon>
        <taxon>Enhygromyxa</taxon>
    </lineage>
</organism>
<dbReference type="SUPFAM" id="SSF46894">
    <property type="entry name" value="C-terminal effector domain of the bipartite response regulators"/>
    <property type="match status" value="1"/>
</dbReference>
<reference evidence="7 8" key="1">
    <citation type="submission" date="2018-03" db="EMBL/GenBank/DDBJ databases">
        <title>Draft Genome Sequences of the Obligatory Marine Myxobacteria Enhygromyxa salina SWB005.</title>
        <authorList>
            <person name="Poehlein A."/>
            <person name="Moghaddam J.A."/>
            <person name="Harms H."/>
            <person name="Alanjari M."/>
            <person name="Koenig G.M."/>
            <person name="Daniel R."/>
            <person name="Schaeberle T.F."/>
        </authorList>
    </citation>
    <scope>NUCLEOTIDE SEQUENCE [LARGE SCALE GENOMIC DNA]</scope>
    <source>
        <strain evidence="7 8">SWB005</strain>
    </source>
</reference>
<dbReference type="GO" id="GO:0006355">
    <property type="term" value="P:regulation of DNA-templated transcription"/>
    <property type="evidence" value="ECO:0007669"/>
    <property type="project" value="InterPro"/>
</dbReference>
<feature type="modified residue" description="4-aspartylphosphate" evidence="2">
    <location>
        <position position="76"/>
    </location>
</feature>
<dbReference type="InterPro" id="IPR016032">
    <property type="entry name" value="Sig_transdc_resp-reg_C-effctor"/>
</dbReference>
<dbReference type="PANTHER" id="PTHR48111:SF59">
    <property type="entry name" value="TRANSCRIPTIONAL REGULATORY PROTEIN BAER"/>
    <property type="match status" value="1"/>
</dbReference>
<dbReference type="InterPro" id="IPR036388">
    <property type="entry name" value="WH-like_DNA-bd_sf"/>
</dbReference>
<dbReference type="PROSITE" id="PS50110">
    <property type="entry name" value="RESPONSE_REGULATORY"/>
    <property type="match status" value="1"/>
</dbReference>
<dbReference type="InterPro" id="IPR039420">
    <property type="entry name" value="WalR-like"/>
</dbReference>
<dbReference type="EMBL" id="PVNK01000249">
    <property type="protein sequence ID" value="PRP91268.1"/>
    <property type="molecule type" value="Genomic_DNA"/>
</dbReference>
<evidence type="ECO:0000256" key="3">
    <source>
        <dbReference type="PROSITE-ProRule" id="PRU01091"/>
    </source>
</evidence>
<dbReference type="Proteomes" id="UP000237968">
    <property type="component" value="Unassembled WGS sequence"/>
</dbReference>
<evidence type="ECO:0000256" key="2">
    <source>
        <dbReference type="PROSITE-ProRule" id="PRU00169"/>
    </source>
</evidence>
<keyword evidence="2" id="KW-0597">Phosphoprotein</keyword>
<dbReference type="SMART" id="SM00862">
    <property type="entry name" value="Trans_reg_C"/>
    <property type="match status" value="1"/>
</dbReference>
<dbReference type="PROSITE" id="PS51755">
    <property type="entry name" value="OMPR_PHOB"/>
    <property type="match status" value="1"/>
</dbReference>
<dbReference type="Pfam" id="PF00072">
    <property type="entry name" value="Response_reg"/>
    <property type="match status" value="1"/>
</dbReference>
<dbReference type="CDD" id="cd00383">
    <property type="entry name" value="trans_reg_C"/>
    <property type="match status" value="1"/>
</dbReference>
<evidence type="ECO:0000313" key="7">
    <source>
        <dbReference type="EMBL" id="PRP91268.1"/>
    </source>
</evidence>
<sequence length="264" mass="29797">MSRLLRPSTRDVARHAMASPASTSKPSILVVDDDPKLREVVGYALRREGYEVHEARHGGDALTLLGERSFELLVVDVSMPEVDGFELVRRLRTRDDETPVLFLSARSDEIDRILGLELGGDDYVTKPFSTRELVTRVKVILRRLTRGRGEAGREAKRDGPGLAIDESQLVVGQLRLSPDTHRSWWAEQEVALTATEFRLLEVLMARPGRVYSRDELSELAYPDTRHVSGRTLDSHVRRIRGKFRGHGVDPIETVHGVGYRLRQS</sequence>
<dbReference type="PANTHER" id="PTHR48111">
    <property type="entry name" value="REGULATOR OF RPOS"/>
    <property type="match status" value="1"/>
</dbReference>
<dbReference type="SMART" id="SM00448">
    <property type="entry name" value="REC"/>
    <property type="match status" value="1"/>
</dbReference>
<evidence type="ECO:0000256" key="4">
    <source>
        <dbReference type="SAM" id="MobiDB-lite"/>
    </source>
</evidence>
<evidence type="ECO:0000259" key="5">
    <source>
        <dbReference type="PROSITE" id="PS50110"/>
    </source>
</evidence>
<accession>A0A2S9XEG8</accession>
<dbReference type="Gene3D" id="6.10.250.690">
    <property type="match status" value="1"/>
</dbReference>
<feature type="domain" description="OmpR/PhoB-type" evidence="6">
    <location>
        <begin position="166"/>
        <end position="263"/>
    </location>
</feature>
<name>A0A2S9XEG8_9BACT</name>
<feature type="region of interest" description="Disordered" evidence="4">
    <location>
        <begin position="1"/>
        <end position="20"/>
    </location>
</feature>
<dbReference type="GO" id="GO:0005829">
    <property type="term" value="C:cytosol"/>
    <property type="evidence" value="ECO:0007669"/>
    <property type="project" value="TreeGrafter"/>
</dbReference>
<dbReference type="Pfam" id="PF00486">
    <property type="entry name" value="Trans_reg_C"/>
    <property type="match status" value="1"/>
</dbReference>
<keyword evidence="1 3" id="KW-0238">DNA-binding</keyword>
<gene>
    <name evidence="7" type="primary">phoP_2</name>
    <name evidence="7" type="ORF">ENSA5_56810</name>
</gene>
<protein>
    <submittedName>
        <fullName evidence="7">Alkaline phosphatase synthesis transcriptional regulatory protein PhoP</fullName>
    </submittedName>
</protein>
<dbReference type="GO" id="GO:0032993">
    <property type="term" value="C:protein-DNA complex"/>
    <property type="evidence" value="ECO:0007669"/>
    <property type="project" value="TreeGrafter"/>
</dbReference>
<dbReference type="Gene3D" id="1.10.10.10">
    <property type="entry name" value="Winged helix-like DNA-binding domain superfamily/Winged helix DNA-binding domain"/>
    <property type="match status" value="1"/>
</dbReference>
<dbReference type="SUPFAM" id="SSF52172">
    <property type="entry name" value="CheY-like"/>
    <property type="match status" value="1"/>
</dbReference>
<evidence type="ECO:0000256" key="1">
    <source>
        <dbReference type="ARBA" id="ARBA00023125"/>
    </source>
</evidence>
<dbReference type="Gene3D" id="3.40.50.2300">
    <property type="match status" value="1"/>
</dbReference>
<evidence type="ECO:0000259" key="6">
    <source>
        <dbReference type="PROSITE" id="PS51755"/>
    </source>
</evidence>
<comment type="caution">
    <text evidence="7">The sequence shown here is derived from an EMBL/GenBank/DDBJ whole genome shotgun (WGS) entry which is preliminary data.</text>
</comment>
<dbReference type="InterPro" id="IPR001789">
    <property type="entry name" value="Sig_transdc_resp-reg_receiver"/>
</dbReference>
<dbReference type="GO" id="GO:0000156">
    <property type="term" value="F:phosphorelay response regulator activity"/>
    <property type="evidence" value="ECO:0007669"/>
    <property type="project" value="TreeGrafter"/>
</dbReference>
<dbReference type="AlphaFoldDB" id="A0A2S9XEG8"/>
<evidence type="ECO:0000313" key="8">
    <source>
        <dbReference type="Proteomes" id="UP000237968"/>
    </source>
</evidence>